<sequence>MAGSGRGINSDSAEREEFSAGHADGDRRETPFCAAGDRAARPRADRRNSCFREEEQALVSYKRTLIIFLLFAAAAVFFYLYEIQGGQKRREAGEQAKRVLSFDPADAASVLVARADETIVVKKGNGEWVIAEPVKAAAEQPKIKQLITAAAEVKFERDLGEQGELKPFGLDQPDLSIEIVSTAGKSERVLIGSTTPDGKNVYMKKEDAPNVFTVAVSAKDALDQDLYALRDKKLVQFSTPDVEEIALHRDGKSVTLRKEDENRWRMVSPAETDADTEKINTLLDSIRYARVKKFVEENAPDLHAYGLEPAEARVELGLGDNREVIYFGAKPAPDTKVVYAVRGEDGRRVLELDDAILEKVTASPDEWRDERLAKFDPESVRKLEIETNNSKLSVKQDENSGKWLMLEPRETRADASRIESLLRGLAKMKAVRFVRSDKEAQSRLKQPQLRLRLWVQDENEPILVSFTQMTAEEEYLSVLPSGELCVVDAEAVKEMSVEPDDLIDKSVAHFEAADIEKIDLIKGEETYSIKRKDVSWNIPRKLNAESYEVDQLLWELSRLKYVNVISGETQDASLFKSPALGIRLWSGEGTEPEVTLVVGERLPAKETVYIREEGSGQVMEVEAAFLAEWVERL</sequence>
<comment type="caution">
    <text evidence="4">The sequence shown here is derived from an EMBL/GenBank/DDBJ whole genome shotgun (WGS) entry which is preliminary data.</text>
</comment>
<organism evidence="4 5">
    <name type="scientific">Abyssobacteria bacterium (strain SURF_5)</name>
    <dbReference type="NCBI Taxonomy" id="2093360"/>
    <lineage>
        <taxon>Bacteria</taxon>
        <taxon>Pseudomonadati</taxon>
        <taxon>Candidatus Hydrogenedentota</taxon>
        <taxon>Candidatus Abyssobacteria</taxon>
    </lineage>
</organism>
<protein>
    <submittedName>
        <fullName evidence="4">DUF4340 domain-containing protein</fullName>
    </submittedName>
</protein>
<feature type="compositionally biased region" description="Basic and acidic residues" evidence="1">
    <location>
        <begin position="38"/>
        <end position="47"/>
    </location>
</feature>
<feature type="domain" description="DUF4340" evidence="3">
    <location>
        <begin position="264"/>
        <end position="447"/>
    </location>
</feature>
<feature type="domain" description="DUF4340" evidence="3">
    <location>
        <begin position="128"/>
        <end position="261"/>
    </location>
</feature>
<keyword evidence="2" id="KW-0812">Transmembrane</keyword>
<keyword evidence="2" id="KW-1133">Transmembrane helix</keyword>
<proteinExistence type="predicted"/>
<evidence type="ECO:0000313" key="5">
    <source>
        <dbReference type="Proteomes" id="UP000265882"/>
    </source>
</evidence>
<keyword evidence="2" id="KW-0472">Membrane</keyword>
<feature type="transmembrane region" description="Helical" evidence="2">
    <location>
        <begin position="64"/>
        <end position="81"/>
    </location>
</feature>
<feature type="region of interest" description="Disordered" evidence="1">
    <location>
        <begin position="1"/>
        <end position="47"/>
    </location>
</feature>
<gene>
    <name evidence="4" type="ORF">C4520_08160</name>
</gene>
<evidence type="ECO:0000313" key="4">
    <source>
        <dbReference type="EMBL" id="RJP22466.1"/>
    </source>
</evidence>
<name>A0A3A4NWJ3_ABYX5</name>
<evidence type="ECO:0000259" key="3">
    <source>
        <dbReference type="Pfam" id="PF14238"/>
    </source>
</evidence>
<dbReference type="AlphaFoldDB" id="A0A3A4NWJ3"/>
<feature type="domain" description="DUF4340" evidence="3">
    <location>
        <begin position="489"/>
        <end position="572"/>
    </location>
</feature>
<dbReference type="Pfam" id="PF14238">
    <property type="entry name" value="DUF4340"/>
    <property type="match status" value="3"/>
</dbReference>
<reference evidence="4 5" key="1">
    <citation type="journal article" date="2017" name="ISME J.">
        <title>Energy and carbon metabolisms in a deep terrestrial subsurface fluid microbial community.</title>
        <authorList>
            <person name="Momper L."/>
            <person name="Jungbluth S.P."/>
            <person name="Lee M.D."/>
            <person name="Amend J.P."/>
        </authorList>
    </citation>
    <scope>NUCLEOTIDE SEQUENCE [LARGE SCALE GENOMIC DNA]</scope>
    <source>
        <strain evidence="4">SURF_5</strain>
    </source>
</reference>
<evidence type="ECO:0000256" key="2">
    <source>
        <dbReference type="SAM" id="Phobius"/>
    </source>
</evidence>
<accession>A0A3A4NWJ3</accession>
<evidence type="ECO:0000256" key="1">
    <source>
        <dbReference type="SAM" id="MobiDB-lite"/>
    </source>
</evidence>
<dbReference type="InterPro" id="IPR025641">
    <property type="entry name" value="DUF4340"/>
</dbReference>
<dbReference type="EMBL" id="QZKU01000057">
    <property type="protein sequence ID" value="RJP22466.1"/>
    <property type="molecule type" value="Genomic_DNA"/>
</dbReference>
<dbReference type="Proteomes" id="UP000265882">
    <property type="component" value="Unassembled WGS sequence"/>
</dbReference>
<feature type="compositionally biased region" description="Basic and acidic residues" evidence="1">
    <location>
        <begin position="12"/>
        <end position="30"/>
    </location>
</feature>